<evidence type="ECO:0000313" key="2">
    <source>
        <dbReference type="Proteomes" id="UP001232163"/>
    </source>
</evidence>
<proteinExistence type="predicted"/>
<accession>A0ABT9MI62</accession>
<dbReference type="EMBL" id="JAURUR010000023">
    <property type="protein sequence ID" value="MDP9766283.1"/>
    <property type="molecule type" value="Genomic_DNA"/>
</dbReference>
<dbReference type="Proteomes" id="UP001232163">
    <property type="component" value="Unassembled WGS sequence"/>
</dbReference>
<name>A0ABT9MI62_9DEIO</name>
<comment type="caution">
    <text evidence="1">The sequence shown here is derived from an EMBL/GenBank/DDBJ whole genome shotgun (WGS) entry which is preliminary data.</text>
</comment>
<keyword evidence="2" id="KW-1185">Reference proteome</keyword>
<dbReference type="RefSeq" id="WP_307469355.1">
    <property type="nucleotide sequence ID" value="NZ_JAURUR010000023.1"/>
</dbReference>
<sequence length="171" mass="18257">MPQTFRYILVTLTHPQWLALQCLNDTFELLNDPAALAAHTPARRRAHQPILRAGAWLRSGDPRAQALTGRSGTTEVMLLGHELLYWDESGTGLHLPGVPGLIQVIVDYGHTPSAVDGIRDGSGPPYRAISGAVAIRPAPYAVSVDLDDPAQTYDVVVLEGDPDTLDGGACG</sequence>
<protein>
    <submittedName>
        <fullName evidence="1">Uncharacterized protein</fullName>
    </submittedName>
</protein>
<evidence type="ECO:0000313" key="1">
    <source>
        <dbReference type="EMBL" id="MDP9766283.1"/>
    </source>
</evidence>
<reference evidence="1 2" key="1">
    <citation type="submission" date="2023-07" db="EMBL/GenBank/DDBJ databases">
        <title>Genomic Encyclopedia of Type Strains, Phase IV (KMG-IV): sequencing the most valuable type-strain genomes for metagenomic binning, comparative biology and taxonomic classification.</title>
        <authorList>
            <person name="Goeker M."/>
        </authorList>
    </citation>
    <scope>NUCLEOTIDE SEQUENCE [LARGE SCALE GENOMIC DNA]</scope>
    <source>
        <strain evidence="1 2">NIO-1023</strain>
    </source>
</reference>
<gene>
    <name evidence="1" type="ORF">QO006_003748</name>
</gene>
<organism evidence="1 2">
    <name type="scientific">Deinococcus enclensis</name>
    <dbReference type="NCBI Taxonomy" id="1049582"/>
    <lineage>
        <taxon>Bacteria</taxon>
        <taxon>Thermotogati</taxon>
        <taxon>Deinococcota</taxon>
        <taxon>Deinococci</taxon>
        <taxon>Deinococcales</taxon>
        <taxon>Deinococcaceae</taxon>
        <taxon>Deinococcus</taxon>
    </lineage>
</organism>